<dbReference type="EMBL" id="MU790655">
    <property type="protein sequence ID" value="KAJ3995402.1"/>
    <property type="molecule type" value="Genomic_DNA"/>
</dbReference>
<evidence type="ECO:0000256" key="1">
    <source>
        <dbReference type="SAM" id="MobiDB-lite"/>
    </source>
</evidence>
<organism evidence="2 3">
    <name type="scientific">Lentinula boryana</name>
    <dbReference type="NCBI Taxonomy" id="40481"/>
    <lineage>
        <taxon>Eukaryota</taxon>
        <taxon>Fungi</taxon>
        <taxon>Dikarya</taxon>
        <taxon>Basidiomycota</taxon>
        <taxon>Agaricomycotina</taxon>
        <taxon>Agaricomycetes</taxon>
        <taxon>Agaricomycetidae</taxon>
        <taxon>Agaricales</taxon>
        <taxon>Marasmiineae</taxon>
        <taxon>Omphalotaceae</taxon>
        <taxon>Lentinula</taxon>
    </lineage>
</organism>
<feature type="region of interest" description="Disordered" evidence="1">
    <location>
        <begin position="120"/>
        <end position="156"/>
    </location>
</feature>
<reference evidence="2" key="1">
    <citation type="submission" date="2022-08" db="EMBL/GenBank/DDBJ databases">
        <authorList>
            <consortium name="DOE Joint Genome Institute"/>
            <person name="Min B."/>
            <person name="Riley R."/>
            <person name="Sierra-Patev S."/>
            <person name="Naranjo-Ortiz M."/>
            <person name="Looney B."/>
            <person name="Konkel Z."/>
            <person name="Slot J.C."/>
            <person name="Sakamoto Y."/>
            <person name="Steenwyk J.L."/>
            <person name="Rokas A."/>
            <person name="Carro J."/>
            <person name="Camarero S."/>
            <person name="Ferreira P."/>
            <person name="Molpeceres G."/>
            <person name="Ruiz-Duenas F.J."/>
            <person name="Serrano A."/>
            <person name="Henrissat B."/>
            <person name="Drula E."/>
            <person name="Hughes K.W."/>
            <person name="Mata J.L."/>
            <person name="Ishikawa N.K."/>
            <person name="Vargas-Isla R."/>
            <person name="Ushijima S."/>
            <person name="Smith C.A."/>
            <person name="Ahrendt S."/>
            <person name="Andreopoulos W."/>
            <person name="He G."/>
            <person name="Labutti K."/>
            <person name="Lipzen A."/>
            <person name="Ng V."/>
            <person name="Sandor L."/>
            <person name="Barry K."/>
            <person name="Martinez A.T."/>
            <person name="Xiao Y."/>
            <person name="Gibbons J.G."/>
            <person name="Terashima K."/>
            <person name="Hibbett D.S."/>
            <person name="Grigoriev I.V."/>
        </authorList>
    </citation>
    <scope>NUCLEOTIDE SEQUENCE</scope>
    <source>
        <strain evidence="2">TFB10827</strain>
    </source>
</reference>
<gene>
    <name evidence="2" type="ORF">F5050DRAFT_309289</name>
</gene>
<evidence type="ECO:0000313" key="2">
    <source>
        <dbReference type="EMBL" id="KAJ3995402.1"/>
    </source>
</evidence>
<feature type="compositionally biased region" description="Basic and acidic residues" evidence="1">
    <location>
        <begin position="131"/>
        <end position="142"/>
    </location>
</feature>
<feature type="compositionally biased region" description="Acidic residues" evidence="1">
    <location>
        <begin position="146"/>
        <end position="156"/>
    </location>
</feature>
<protein>
    <submittedName>
        <fullName evidence="2">Uncharacterized protein</fullName>
    </submittedName>
</protein>
<name>A0ABQ8QA36_9AGAR</name>
<sequence length="156" mass="17303">MFTIRVAAPNWCSERFAILVMEHRPRYNQPFTLSEAIVLDVSTLSEEITRLQYSIKRLRETQEALKGLIDEAVSPETADAEIVQAFKENQDVIGSQEERILILKLALADKGISTGSHYDVDTGTSKIVKAPPHDPNGEEHDGPGSIEEDDSGGFHL</sequence>
<dbReference type="Proteomes" id="UP001163828">
    <property type="component" value="Unassembled WGS sequence"/>
</dbReference>
<proteinExistence type="predicted"/>
<keyword evidence="3" id="KW-1185">Reference proteome</keyword>
<accession>A0ABQ8QA36</accession>
<evidence type="ECO:0000313" key="3">
    <source>
        <dbReference type="Proteomes" id="UP001163828"/>
    </source>
</evidence>
<comment type="caution">
    <text evidence="2">The sequence shown here is derived from an EMBL/GenBank/DDBJ whole genome shotgun (WGS) entry which is preliminary data.</text>
</comment>